<dbReference type="PANTHER" id="PTHR38689">
    <property type="entry name" value="SUCCINATE DEHYDROGENASE HYDROPHOBIC MEMBRANE ANCHOR SUBUNIT"/>
    <property type="match status" value="1"/>
</dbReference>
<keyword evidence="7" id="KW-1003">Cell membrane</keyword>
<evidence type="ECO:0000256" key="7">
    <source>
        <dbReference type="ARBA" id="ARBA00022475"/>
    </source>
</evidence>
<evidence type="ECO:0000256" key="12">
    <source>
        <dbReference type="ARBA" id="ARBA00022723"/>
    </source>
</evidence>
<dbReference type="EMBL" id="QFFI01000009">
    <property type="protein sequence ID" value="PWG63752.1"/>
    <property type="molecule type" value="Genomic_DNA"/>
</dbReference>
<dbReference type="GO" id="GO:0020037">
    <property type="term" value="F:heme binding"/>
    <property type="evidence" value="ECO:0007669"/>
    <property type="project" value="InterPro"/>
</dbReference>
<comment type="subcellular location">
    <subcellularLocation>
        <location evidence="3">Cell inner membrane</location>
        <topology evidence="3">Multi-pass membrane protein</topology>
    </subcellularLocation>
</comment>
<evidence type="ECO:0000256" key="1">
    <source>
        <dbReference type="ARBA" id="ARBA00001971"/>
    </source>
</evidence>
<keyword evidence="8" id="KW-0997">Cell inner membrane</keyword>
<evidence type="ECO:0000256" key="6">
    <source>
        <dbReference type="ARBA" id="ARBA00022448"/>
    </source>
</evidence>
<accession>A0A2U2N3T2</accession>
<evidence type="ECO:0000256" key="15">
    <source>
        <dbReference type="ARBA" id="ARBA00023004"/>
    </source>
</evidence>
<dbReference type="InterPro" id="IPR000701">
    <property type="entry name" value="SuccDH_FuR_B_TM-su"/>
</dbReference>
<comment type="pathway">
    <text evidence="4">Carbohydrate metabolism; tricarboxylic acid cycle.</text>
</comment>
<dbReference type="GO" id="GO:0006099">
    <property type="term" value="P:tricarboxylic acid cycle"/>
    <property type="evidence" value="ECO:0007669"/>
    <property type="project" value="UniProtKB-UniPathway"/>
</dbReference>
<evidence type="ECO:0000256" key="14">
    <source>
        <dbReference type="ARBA" id="ARBA00022989"/>
    </source>
</evidence>
<dbReference type="InterPro" id="IPR014312">
    <property type="entry name" value="Succ_DH_anchor"/>
</dbReference>
<evidence type="ECO:0000256" key="13">
    <source>
        <dbReference type="ARBA" id="ARBA00022982"/>
    </source>
</evidence>
<dbReference type="GO" id="GO:0017004">
    <property type="term" value="P:cytochrome complex assembly"/>
    <property type="evidence" value="ECO:0007669"/>
    <property type="project" value="TreeGrafter"/>
</dbReference>
<dbReference type="Gene3D" id="1.20.1300.10">
    <property type="entry name" value="Fumarate reductase/succinate dehydrogenase, transmembrane subunit"/>
    <property type="match status" value="1"/>
</dbReference>
<keyword evidence="16 17" id="KW-0472">Membrane</keyword>
<evidence type="ECO:0000256" key="9">
    <source>
        <dbReference type="ARBA" id="ARBA00022532"/>
    </source>
</evidence>
<evidence type="ECO:0000256" key="3">
    <source>
        <dbReference type="ARBA" id="ARBA00004429"/>
    </source>
</evidence>
<evidence type="ECO:0000313" key="19">
    <source>
        <dbReference type="Proteomes" id="UP000245474"/>
    </source>
</evidence>
<keyword evidence="6" id="KW-0813">Transport</keyword>
<dbReference type="PANTHER" id="PTHR38689:SF1">
    <property type="entry name" value="SUCCINATE DEHYDROGENASE HYDROPHOBIC MEMBRANE ANCHOR SUBUNIT"/>
    <property type="match status" value="1"/>
</dbReference>
<dbReference type="GO" id="GO:0005886">
    <property type="term" value="C:plasma membrane"/>
    <property type="evidence" value="ECO:0007669"/>
    <property type="project" value="UniProtKB-SubCell"/>
</dbReference>
<dbReference type="Proteomes" id="UP000245474">
    <property type="component" value="Unassembled WGS sequence"/>
</dbReference>
<feature type="transmembrane region" description="Helical" evidence="17">
    <location>
        <begin position="98"/>
        <end position="124"/>
    </location>
</feature>
<comment type="function">
    <text evidence="2">Membrane-anchoring subunit of succinate dehydrogenase (SDH).</text>
</comment>
<sequence length="126" mass="13401">MEYRAPIKQARGLGAAHHGTGHWWAQRLTAVALVPLVLWLVIGIASNAGGGYEAAAAWVGNPVNAVLLILFFGAMFYHASLGLQVILEDYVSNEALRLVLIVLEKFAALLLAVTAIFAVLMTAFGG</sequence>
<dbReference type="GO" id="GO:0009055">
    <property type="term" value="F:electron transfer activity"/>
    <property type="evidence" value="ECO:0007669"/>
    <property type="project" value="TreeGrafter"/>
</dbReference>
<evidence type="ECO:0000256" key="2">
    <source>
        <dbReference type="ARBA" id="ARBA00004050"/>
    </source>
</evidence>
<keyword evidence="12" id="KW-0479">Metal-binding</keyword>
<keyword evidence="14 17" id="KW-1133">Transmembrane helix</keyword>
<organism evidence="18 19">
    <name type="scientific">Sediminicurvatus halobius</name>
    <dbReference type="NCBI Taxonomy" id="2182432"/>
    <lineage>
        <taxon>Bacteria</taxon>
        <taxon>Pseudomonadati</taxon>
        <taxon>Pseudomonadota</taxon>
        <taxon>Gammaproteobacteria</taxon>
        <taxon>Chromatiales</taxon>
        <taxon>Ectothiorhodospiraceae</taxon>
        <taxon>Sediminicurvatus</taxon>
    </lineage>
</organism>
<evidence type="ECO:0000256" key="4">
    <source>
        <dbReference type="ARBA" id="ARBA00005163"/>
    </source>
</evidence>
<dbReference type="NCBIfam" id="TIGR02968">
    <property type="entry name" value="succ_dehyd_anc"/>
    <property type="match status" value="1"/>
</dbReference>
<feature type="transmembrane region" description="Helical" evidence="17">
    <location>
        <begin position="28"/>
        <end position="45"/>
    </location>
</feature>
<keyword evidence="19" id="KW-1185">Reference proteome</keyword>
<dbReference type="GO" id="GO:0046872">
    <property type="term" value="F:metal ion binding"/>
    <property type="evidence" value="ECO:0007669"/>
    <property type="project" value="UniProtKB-KW"/>
</dbReference>
<keyword evidence="11 17" id="KW-0812">Transmembrane</keyword>
<keyword evidence="10" id="KW-0349">Heme</keyword>
<evidence type="ECO:0000256" key="5">
    <source>
        <dbReference type="ARBA" id="ARBA00019425"/>
    </source>
</evidence>
<gene>
    <name evidence="18" type="primary">sdhD</name>
    <name evidence="18" type="ORF">DEM34_07700</name>
</gene>
<dbReference type="UniPathway" id="UPA00223"/>
<dbReference type="RefSeq" id="WP_109677907.1">
    <property type="nucleotide sequence ID" value="NZ_CP086615.1"/>
</dbReference>
<feature type="transmembrane region" description="Helical" evidence="17">
    <location>
        <begin position="65"/>
        <end position="86"/>
    </location>
</feature>
<dbReference type="CDD" id="cd03495">
    <property type="entry name" value="SQR_TypeC_SdhD_like"/>
    <property type="match status" value="1"/>
</dbReference>
<dbReference type="OrthoDB" id="9809280at2"/>
<evidence type="ECO:0000256" key="11">
    <source>
        <dbReference type="ARBA" id="ARBA00022692"/>
    </source>
</evidence>
<evidence type="ECO:0000256" key="8">
    <source>
        <dbReference type="ARBA" id="ARBA00022519"/>
    </source>
</evidence>
<protein>
    <recommendedName>
        <fullName evidence="5">Succinate dehydrogenase hydrophobic membrane anchor subunit</fullName>
    </recommendedName>
</protein>
<keyword evidence="15" id="KW-0408">Iron</keyword>
<keyword evidence="9" id="KW-0816">Tricarboxylic acid cycle</keyword>
<dbReference type="AlphaFoldDB" id="A0A2U2N3T2"/>
<evidence type="ECO:0000256" key="16">
    <source>
        <dbReference type="ARBA" id="ARBA00023136"/>
    </source>
</evidence>
<reference evidence="18 19" key="1">
    <citation type="submission" date="2018-05" db="EMBL/GenBank/DDBJ databases">
        <title>Spiribacter halobius sp. nov., a moderately halophilic bacterium isolated from marine solar saltern.</title>
        <authorList>
            <person name="Zheng W.-S."/>
            <person name="Lu D.-C."/>
            <person name="Du Z.-J."/>
        </authorList>
    </citation>
    <scope>NUCLEOTIDE SEQUENCE [LARGE SCALE GENOMIC DNA]</scope>
    <source>
        <strain evidence="18 19">E85</strain>
    </source>
</reference>
<dbReference type="InterPro" id="IPR034804">
    <property type="entry name" value="SQR/QFR_C/D"/>
</dbReference>
<dbReference type="Pfam" id="PF01127">
    <property type="entry name" value="Sdh_cyt"/>
    <property type="match status" value="1"/>
</dbReference>
<name>A0A2U2N3T2_9GAMM</name>
<dbReference type="SUPFAM" id="SSF81343">
    <property type="entry name" value="Fumarate reductase respiratory complex transmembrane subunits"/>
    <property type="match status" value="1"/>
</dbReference>
<evidence type="ECO:0000256" key="10">
    <source>
        <dbReference type="ARBA" id="ARBA00022617"/>
    </source>
</evidence>
<evidence type="ECO:0000313" key="18">
    <source>
        <dbReference type="EMBL" id="PWG63752.1"/>
    </source>
</evidence>
<keyword evidence="13" id="KW-0249">Electron transport</keyword>
<comment type="cofactor">
    <cofactor evidence="1">
        <name>heme</name>
        <dbReference type="ChEBI" id="CHEBI:30413"/>
    </cofactor>
</comment>
<comment type="caution">
    <text evidence="18">The sequence shown here is derived from an EMBL/GenBank/DDBJ whole genome shotgun (WGS) entry which is preliminary data.</text>
</comment>
<proteinExistence type="predicted"/>
<evidence type="ECO:0000256" key="17">
    <source>
        <dbReference type="SAM" id="Phobius"/>
    </source>
</evidence>